<evidence type="ECO:0000256" key="2">
    <source>
        <dbReference type="ARBA" id="ARBA00008520"/>
    </source>
</evidence>
<dbReference type="PANTHER" id="PTHR43649:SF31">
    <property type="entry name" value="SN-GLYCEROL-3-PHOSPHATE-BINDING PERIPLASMIC PROTEIN UGPB"/>
    <property type="match status" value="1"/>
</dbReference>
<keyword evidence="6" id="KW-0732">Signal</keyword>
<accession>A0A024LQN0</accession>
<dbReference type="Gene3D" id="3.40.190.10">
    <property type="entry name" value="Periplasmic binding protein-like II"/>
    <property type="match status" value="2"/>
</dbReference>
<keyword evidence="5" id="KW-0813">Transport</keyword>
<proteinExistence type="inferred from homology"/>
<comment type="subcellular location">
    <subcellularLocation>
        <location evidence="1">Periplasm</location>
    </subcellularLocation>
</comment>
<evidence type="ECO:0000256" key="8">
    <source>
        <dbReference type="ARBA" id="ARBA00034473"/>
    </source>
</evidence>
<reference evidence="9" key="2">
    <citation type="submission" date="2014-05" db="EMBL/GenBank/DDBJ databases">
        <title>Genome sequencing of Bartonella spp. isolated from human blood.</title>
        <authorList>
            <person name="Raoult D."/>
        </authorList>
    </citation>
    <scope>NUCLEOTIDE SEQUENCE</scope>
    <source>
        <strain evidence="9">MVT06</strain>
    </source>
</reference>
<dbReference type="InterPro" id="IPR050490">
    <property type="entry name" value="Bact_solute-bd_prot1"/>
</dbReference>
<keyword evidence="7" id="KW-0574">Periplasm</keyword>
<dbReference type="NCBIfam" id="NF008211">
    <property type="entry name" value="PRK10974.1"/>
    <property type="match status" value="1"/>
</dbReference>
<name>A0A024LQN0_9HYPH</name>
<dbReference type="SUPFAM" id="SSF53850">
    <property type="entry name" value="Periplasmic binding protein-like II"/>
    <property type="match status" value="1"/>
</dbReference>
<dbReference type="Pfam" id="PF13416">
    <property type="entry name" value="SBP_bac_8"/>
    <property type="match status" value="1"/>
</dbReference>
<dbReference type="AlphaFoldDB" id="A0A024LQN0"/>
<organism evidence="9">
    <name type="scientific">Bartonella schoenbuchensis</name>
    <dbReference type="NCBI Taxonomy" id="165694"/>
    <lineage>
        <taxon>Bacteria</taxon>
        <taxon>Pseudomonadati</taxon>
        <taxon>Pseudomonadota</taxon>
        <taxon>Alphaproteobacteria</taxon>
        <taxon>Hyphomicrobiales</taxon>
        <taxon>Bartonellaceae</taxon>
        <taxon>Bartonella</taxon>
    </lineage>
</organism>
<comment type="function">
    <text evidence="8">Part of the ABC transporter complex UgpBAEC involved in sn-glycerol-3-phosphate (G3P) import. Binds G3P.</text>
</comment>
<protein>
    <recommendedName>
        <fullName evidence="4">sn-glycerol-3-phosphate-binding periplasmic protein UgpB</fullName>
    </recommendedName>
</protein>
<evidence type="ECO:0000256" key="7">
    <source>
        <dbReference type="ARBA" id="ARBA00022764"/>
    </source>
</evidence>
<gene>
    <name evidence="9" type="primary">ugpB</name>
    <name evidence="9" type="ORF">BN1046_00675</name>
</gene>
<dbReference type="GO" id="GO:0042597">
    <property type="term" value="C:periplasmic space"/>
    <property type="evidence" value="ECO:0007669"/>
    <property type="project" value="UniProtKB-SubCell"/>
</dbReference>
<dbReference type="EMBL" id="HG977196">
    <property type="protein sequence ID" value="CDP79772.1"/>
    <property type="molecule type" value="Genomic_DNA"/>
</dbReference>
<comment type="subunit">
    <text evidence="3">The complex is composed of two ATP-binding proteins (UgpC), two transmembrane proteins (UgpA and UgpE) and a solute-binding protein (UgpB).</text>
</comment>
<evidence type="ECO:0000256" key="4">
    <source>
        <dbReference type="ARBA" id="ARBA00017470"/>
    </source>
</evidence>
<dbReference type="InterPro" id="IPR006059">
    <property type="entry name" value="SBP"/>
</dbReference>
<dbReference type="PANTHER" id="PTHR43649">
    <property type="entry name" value="ARABINOSE-BINDING PROTEIN-RELATED"/>
    <property type="match status" value="1"/>
</dbReference>
<dbReference type="CDD" id="cd14748">
    <property type="entry name" value="PBP2_UgpB"/>
    <property type="match status" value="1"/>
</dbReference>
<evidence type="ECO:0000256" key="1">
    <source>
        <dbReference type="ARBA" id="ARBA00004418"/>
    </source>
</evidence>
<reference evidence="9" key="1">
    <citation type="submission" date="2013-11" db="EMBL/GenBank/DDBJ databases">
        <authorList>
            <person name="GENOMES U."/>
        </authorList>
    </citation>
    <scope>NUCLEOTIDE SEQUENCE</scope>
    <source>
        <strain evidence="9">MVT06</strain>
    </source>
</reference>
<comment type="similarity">
    <text evidence="2">Belongs to the bacterial solute-binding protein 1 family.</text>
</comment>
<evidence type="ECO:0000256" key="6">
    <source>
        <dbReference type="ARBA" id="ARBA00022729"/>
    </source>
</evidence>
<evidence type="ECO:0000256" key="5">
    <source>
        <dbReference type="ARBA" id="ARBA00022448"/>
    </source>
</evidence>
<evidence type="ECO:0000313" key="9">
    <source>
        <dbReference type="EMBL" id="CDP79772.1"/>
    </source>
</evidence>
<evidence type="ECO:0000256" key="3">
    <source>
        <dbReference type="ARBA" id="ARBA00011557"/>
    </source>
</evidence>
<sequence>MNRFYFSAAAFAIIMTAATTGFTQTKISFWHSMSGELGKQTENLINDFNASQSDYKIIPSFRGEYEESMVSLIAAFRGKQQPVLAQIYEIGTSTMMAAKGAIYPLYQLMNDTKQEFNSADYLSTISSYYSDEKGRMLSMPFNASTPILFYNKDIFKKAGLDPEQPPKTWQDIEKFSQKILDSKAASCGFTMAYAAQWIGLENFSALHNIPFGTKENGFNGLDSELTVNGPLQIRMWTDLKKWSDQGIFRYGGPAGALDSAPMFMAQHCAIFMQSSGSLNSIISEAQFNVGVGMLPYYADVQNTPQNSIIGGASIWVLKGHKPEEYAGAAAFLKFLSRTDNQAKWHQTTGYLPITKAAYELNKEQHFYEKNPGADIAIQQIDLNPPTENSKGIRFGNLPQIRSILDQELEAILNGSKTPKAGLDKAVERGNKLLREFEKANH</sequence>